<dbReference type="GO" id="GO:0017000">
    <property type="term" value="P:antibiotic biosynthetic process"/>
    <property type="evidence" value="ECO:0007669"/>
    <property type="project" value="InterPro"/>
</dbReference>
<dbReference type="Gene3D" id="3.60.20.10">
    <property type="entry name" value="Glutamine Phosphoribosylpyrophosphate, subunit 1, domain 1"/>
    <property type="match status" value="1"/>
</dbReference>
<sequence length="503" mass="58416">MFHVYIPNNTFSGMAPIGTPLMSIGRSNDFTWTSTSMKTDDVDVYIEKIKNDSFLYEDKYLPLAKFEEVIKIKGQDSRNYTFKETIHGPIIDSAMLGLKKFHPMVPDFNSTKLSYCFINHYLTDRSMDFILGLFNAKSLEDIRESIEKVTANRLAMIFASTSGSIYYQSTSQIPIRKVQGDRPLAGWLENNTWAGFIPFKEMPYIFNPEKGFIVNANNIITESNYKYSDYMGHYFSGGRAERITQLIQTKIDQGHKFIAKDMIEMMYDEYDYFAQNSLPYMIKMLKVHKNYTSEVESIKNWDFILSRNSHPGALWAVWVKRIAIVLFENKIPDEKLKNLLRSTILQQNIPRMFLPGYPSIEKLCDNFNTKEVEKCDMVVSKAFVQACKIVDGKTWGEIHMVQLKHIPFSDIPILKHFFERYKSVGGTHSTIHSTHYNWAEEHFMAFHGPGSKFVVDLGDDEENYWSIQTGVSGNAFSMFYDNLIEKFDYGELERFSYDRKNNN</sequence>
<comment type="caution">
    <text evidence="1">The sequence shown here is derived from an EMBL/GenBank/DDBJ whole genome shotgun (WGS) entry which is preliminary data.</text>
</comment>
<dbReference type="EMBL" id="MPUH01000062">
    <property type="protein sequence ID" value="OMJ92394.1"/>
    <property type="molecule type" value="Genomic_DNA"/>
</dbReference>
<dbReference type="PANTHER" id="PTHR34218">
    <property type="entry name" value="PEPTIDASE S45 PENICILLIN AMIDASE"/>
    <property type="match status" value="1"/>
</dbReference>
<evidence type="ECO:0008006" key="3">
    <source>
        <dbReference type="Google" id="ProtNLM"/>
    </source>
</evidence>
<dbReference type="InterPro" id="IPR002692">
    <property type="entry name" value="S45"/>
</dbReference>
<protein>
    <recommendedName>
        <fullName evidence="3">Penicillin amidase</fullName>
    </recommendedName>
</protein>
<keyword evidence="2" id="KW-1185">Reference proteome</keyword>
<dbReference type="InterPro" id="IPR043146">
    <property type="entry name" value="Penicillin_amidase_N_B-knob"/>
</dbReference>
<dbReference type="OrthoDB" id="330152at2759"/>
<dbReference type="PANTHER" id="PTHR34218:SF4">
    <property type="entry name" value="ACYL-HOMOSERINE LACTONE ACYLASE QUIP"/>
    <property type="match status" value="1"/>
</dbReference>
<name>A0A1R2CTQ1_9CILI</name>
<dbReference type="Pfam" id="PF01804">
    <property type="entry name" value="Penicil_amidase"/>
    <property type="match status" value="1"/>
</dbReference>
<dbReference type="InterPro" id="IPR029055">
    <property type="entry name" value="Ntn_hydrolases_N"/>
</dbReference>
<dbReference type="Gene3D" id="1.10.1400.10">
    <property type="match status" value="1"/>
</dbReference>
<dbReference type="Proteomes" id="UP000187209">
    <property type="component" value="Unassembled WGS sequence"/>
</dbReference>
<dbReference type="SUPFAM" id="SSF56235">
    <property type="entry name" value="N-terminal nucleophile aminohydrolases (Ntn hydrolases)"/>
    <property type="match status" value="1"/>
</dbReference>
<dbReference type="AlphaFoldDB" id="A0A1R2CTQ1"/>
<accession>A0A1R2CTQ1</accession>
<proteinExistence type="predicted"/>
<dbReference type="Gene3D" id="2.30.120.10">
    <property type="match status" value="1"/>
</dbReference>
<organism evidence="1 2">
    <name type="scientific">Stentor coeruleus</name>
    <dbReference type="NCBI Taxonomy" id="5963"/>
    <lineage>
        <taxon>Eukaryota</taxon>
        <taxon>Sar</taxon>
        <taxon>Alveolata</taxon>
        <taxon>Ciliophora</taxon>
        <taxon>Postciliodesmatophora</taxon>
        <taxon>Heterotrichea</taxon>
        <taxon>Heterotrichida</taxon>
        <taxon>Stentoridae</taxon>
        <taxon>Stentor</taxon>
    </lineage>
</organism>
<dbReference type="GO" id="GO:0016787">
    <property type="term" value="F:hydrolase activity"/>
    <property type="evidence" value="ECO:0007669"/>
    <property type="project" value="InterPro"/>
</dbReference>
<dbReference type="InterPro" id="IPR043147">
    <property type="entry name" value="Penicillin_amidase_A-knob"/>
</dbReference>
<evidence type="ECO:0000313" key="1">
    <source>
        <dbReference type="EMBL" id="OMJ92394.1"/>
    </source>
</evidence>
<gene>
    <name evidence="1" type="ORF">SteCoe_4838</name>
</gene>
<reference evidence="1 2" key="1">
    <citation type="submission" date="2016-11" db="EMBL/GenBank/DDBJ databases">
        <title>The macronuclear genome of Stentor coeruleus: a giant cell with tiny introns.</title>
        <authorList>
            <person name="Slabodnick M."/>
            <person name="Ruby J.G."/>
            <person name="Reiff S.B."/>
            <person name="Swart E.C."/>
            <person name="Gosai S."/>
            <person name="Prabakaran S."/>
            <person name="Witkowska E."/>
            <person name="Larue G.E."/>
            <person name="Fisher S."/>
            <person name="Freeman R.M."/>
            <person name="Gunawardena J."/>
            <person name="Chu W."/>
            <person name="Stover N.A."/>
            <person name="Gregory B.D."/>
            <person name="Nowacki M."/>
            <person name="Derisi J."/>
            <person name="Roy S.W."/>
            <person name="Marshall W.F."/>
            <person name="Sood P."/>
        </authorList>
    </citation>
    <scope>NUCLEOTIDE SEQUENCE [LARGE SCALE GENOMIC DNA]</scope>
    <source>
        <strain evidence="1">WM001</strain>
    </source>
</reference>
<evidence type="ECO:0000313" key="2">
    <source>
        <dbReference type="Proteomes" id="UP000187209"/>
    </source>
</evidence>